<name>A0AAP5IA65_9CYAN</name>
<accession>A0AAP5IA65</accession>
<dbReference type="Proteomes" id="UP000667802">
    <property type="component" value="Unassembled WGS sequence"/>
</dbReference>
<feature type="domain" description="DUF4935" evidence="1">
    <location>
        <begin position="1"/>
        <end position="133"/>
    </location>
</feature>
<reference evidence="3" key="1">
    <citation type="journal article" date="2021" name="Science">
        <title>Hunting the eagle killer: A cyanobacterial neurotoxin causes vacuolar myelinopathy.</title>
        <authorList>
            <person name="Breinlinger S."/>
            <person name="Phillips T.J."/>
            <person name="Haram B.N."/>
            <person name="Mares J."/>
            <person name="Martinez Yerena J.A."/>
            <person name="Hrouzek P."/>
            <person name="Sobotka R."/>
            <person name="Henderson W.M."/>
            <person name="Schmieder P."/>
            <person name="Williams S.M."/>
            <person name="Lauderdale J.D."/>
            <person name="Wilde H.D."/>
            <person name="Gerrin W."/>
            <person name="Kust A."/>
            <person name="Washington J.W."/>
            <person name="Wagner C."/>
            <person name="Geier B."/>
            <person name="Liebeke M."/>
            <person name="Enke H."/>
            <person name="Niedermeyer T.H.J."/>
            <person name="Wilde S.B."/>
        </authorList>
    </citation>
    <scope>NUCLEOTIDE SEQUENCE [LARGE SCALE GENOMIC DNA]</scope>
    <source>
        <strain evidence="3">Thurmond2011</strain>
    </source>
</reference>
<dbReference type="EMBL" id="JAALHA020000014">
    <property type="protein sequence ID" value="MDR9897746.1"/>
    <property type="molecule type" value="Genomic_DNA"/>
</dbReference>
<comment type="caution">
    <text evidence="2">The sequence shown here is derived from an EMBL/GenBank/DDBJ whole genome shotgun (WGS) entry which is preliminary data.</text>
</comment>
<dbReference type="AlphaFoldDB" id="A0AAP5IA65"/>
<gene>
    <name evidence="2" type="ORF">G7B40_024725</name>
</gene>
<evidence type="ECO:0000313" key="3">
    <source>
        <dbReference type="Proteomes" id="UP000667802"/>
    </source>
</evidence>
<organism evidence="2 3">
    <name type="scientific">Aetokthonos hydrillicola Thurmond2011</name>
    <dbReference type="NCBI Taxonomy" id="2712845"/>
    <lineage>
        <taxon>Bacteria</taxon>
        <taxon>Bacillati</taxon>
        <taxon>Cyanobacteriota</taxon>
        <taxon>Cyanophyceae</taxon>
        <taxon>Nostocales</taxon>
        <taxon>Hapalosiphonaceae</taxon>
        <taxon>Aetokthonos</taxon>
    </lineage>
</organism>
<proteinExistence type="predicted"/>
<sequence>MVKNELLVHLEKKAENTHAEIDKALRNAKNYWLLEDNTIDSIKFSIFQDKKPTLIAAERLEKFIEITSLEIVDAQNHIAVSQLLEKYFQAKPPFAETGEKKNEFPDAIALMSLEVWAKKNTTKVLVISKDKGWEQYCNDCENLIFFNDLSNAFELFQLQIKPYDICKRLSQKYASGQLGFVTNEINSALNNGIYNFNIYVEAESAYQYEDEITDINYEKFEFKIIKEPNIIFRPIKFETDTLVVEVDLLSAV</sequence>
<evidence type="ECO:0000259" key="1">
    <source>
        <dbReference type="Pfam" id="PF16289"/>
    </source>
</evidence>
<keyword evidence="3" id="KW-1185">Reference proteome</keyword>
<dbReference type="InterPro" id="IPR032557">
    <property type="entry name" value="DUF4935"/>
</dbReference>
<dbReference type="Pfam" id="PF16289">
    <property type="entry name" value="PIN_12"/>
    <property type="match status" value="1"/>
</dbReference>
<evidence type="ECO:0000313" key="2">
    <source>
        <dbReference type="EMBL" id="MDR9897746.1"/>
    </source>
</evidence>
<protein>
    <submittedName>
        <fullName evidence="2">PIN domain-containing protein</fullName>
    </submittedName>
</protein>